<keyword evidence="2" id="KW-1185">Reference proteome</keyword>
<protein>
    <submittedName>
        <fullName evidence="1">Uncharacterized protein</fullName>
    </submittedName>
</protein>
<reference evidence="1" key="1">
    <citation type="journal article" date="2019" name="bioRxiv">
        <title>The Genome of the Zebra Mussel, Dreissena polymorpha: A Resource for Invasive Species Research.</title>
        <authorList>
            <person name="McCartney M.A."/>
            <person name="Auch B."/>
            <person name="Kono T."/>
            <person name="Mallez S."/>
            <person name="Zhang Y."/>
            <person name="Obille A."/>
            <person name="Becker A."/>
            <person name="Abrahante J.E."/>
            <person name="Garbe J."/>
            <person name="Badalamenti J.P."/>
            <person name="Herman A."/>
            <person name="Mangelson H."/>
            <person name="Liachko I."/>
            <person name="Sullivan S."/>
            <person name="Sone E.D."/>
            <person name="Koren S."/>
            <person name="Silverstein K.A.T."/>
            <person name="Beckman K.B."/>
            <person name="Gohl D.M."/>
        </authorList>
    </citation>
    <scope>NUCLEOTIDE SEQUENCE</scope>
    <source>
        <strain evidence="1">Duluth1</strain>
        <tissue evidence="1">Whole animal</tissue>
    </source>
</reference>
<comment type="caution">
    <text evidence="1">The sequence shown here is derived from an EMBL/GenBank/DDBJ whole genome shotgun (WGS) entry which is preliminary data.</text>
</comment>
<evidence type="ECO:0000313" key="1">
    <source>
        <dbReference type="EMBL" id="KAH3734227.1"/>
    </source>
</evidence>
<sequence length="181" mass="20427">MAEGGADRSMSETERLPIYSSMYSTHSLNYVGKASLEVCNIMTLLGYGDEIRRRRIEKYREMDRLQNAEPYDVTLITAGSKAEGLTGWLESDRDVLCVMKSAICVESGIDLQTIPEHLDVYKMDTLTVYPGHCRLLHDRPAPRSYYVLVNAMCDDGIGNTLLSSTLYVDELSKFIWGRGRV</sequence>
<dbReference type="Proteomes" id="UP000828390">
    <property type="component" value="Unassembled WGS sequence"/>
</dbReference>
<evidence type="ECO:0000313" key="2">
    <source>
        <dbReference type="Proteomes" id="UP000828390"/>
    </source>
</evidence>
<gene>
    <name evidence="1" type="ORF">DPMN_040666</name>
</gene>
<dbReference type="EMBL" id="JAIWYP010000011">
    <property type="protein sequence ID" value="KAH3734227.1"/>
    <property type="molecule type" value="Genomic_DNA"/>
</dbReference>
<dbReference type="AlphaFoldDB" id="A0A9D4HV98"/>
<name>A0A9D4HV98_DREPO</name>
<accession>A0A9D4HV98</accession>
<organism evidence="1 2">
    <name type="scientific">Dreissena polymorpha</name>
    <name type="common">Zebra mussel</name>
    <name type="synonym">Mytilus polymorpha</name>
    <dbReference type="NCBI Taxonomy" id="45954"/>
    <lineage>
        <taxon>Eukaryota</taxon>
        <taxon>Metazoa</taxon>
        <taxon>Spiralia</taxon>
        <taxon>Lophotrochozoa</taxon>
        <taxon>Mollusca</taxon>
        <taxon>Bivalvia</taxon>
        <taxon>Autobranchia</taxon>
        <taxon>Heteroconchia</taxon>
        <taxon>Euheterodonta</taxon>
        <taxon>Imparidentia</taxon>
        <taxon>Neoheterodontei</taxon>
        <taxon>Myida</taxon>
        <taxon>Dreissenoidea</taxon>
        <taxon>Dreissenidae</taxon>
        <taxon>Dreissena</taxon>
    </lineage>
</organism>
<proteinExistence type="predicted"/>
<reference evidence="1" key="2">
    <citation type="submission" date="2020-11" db="EMBL/GenBank/DDBJ databases">
        <authorList>
            <person name="McCartney M.A."/>
            <person name="Auch B."/>
            <person name="Kono T."/>
            <person name="Mallez S."/>
            <person name="Becker A."/>
            <person name="Gohl D.M."/>
            <person name="Silverstein K.A.T."/>
            <person name="Koren S."/>
            <person name="Bechman K.B."/>
            <person name="Herman A."/>
            <person name="Abrahante J.E."/>
            <person name="Garbe J."/>
        </authorList>
    </citation>
    <scope>NUCLEOTIDE SEQUENCE</scope>
    <source>
        <strain evidence="1">Duluth1</strain>
        <tissue evidence="1">Whole animal</tissue>
    </source>
</reference>